<dbReference type="AlphaFoldDB" id="A0AAF0CSS6"/>
<protein>
    <submittedName>
        <fullName evidence="2">Uncharacterized protein</fullName>
    </submittedName>
</protein>
<evidence type="ECO:0000313" key="3">
    <source>
        <dbReference type="Proteomes" id="UP001218638"/>
    </source>
</evidence>
<sequence length="166" mass="17638">MESASCHYCGLPFKVRTVKPAESVYCCAGCALAERVRTEDGNFPVTPELIVGLLASLAVFNQVLFAVLAWLMQDEGKADLVRRFEWGSLSLGAAAFVLLVVAQRSSGARTPLDLILLCQSVFLLILGVGLTSPFCAAIGTIGLLGWSARGLVRRRAPQLGPGGKTD</sequence>
<dbReference type="EMBL" id="CP119075">
    <property type="protein sequence ID" value="WED67311.1"/>
    <property type="molecule type" value="Genomic_DNA"/>
</dbReference>
<accession>A0AAF0CSS6</accession>
<keyword evidence="1" id="KW-0472">Membrane</keyword>
<evidence type="ECO:0000256" key="1">
    <source>
        <dbReference type="SAM" id="Phobius"/>
    </source>
</evidence>
<dbReference type="RefSeq" id="WP_330928114.1">
    <property type="nucleotide sequence ID" value="NZ_CP119075.1"/>
</dbReference>
<feature type="transmembrane region" description="Helical" evidence="1">
    <location>
        <begin position="114"/>
        <end position="146"/>
    </location>
</feature>
<keyword evidence="1" id="KW-0812">Transmembrane</keyword>
<keyword evidence="1" id="KW-1133">Transmembrane helix</keyword>
<evidence type="ECO:0000313" key="2">
    <source>
        <dbReference type="EMBL" id="WED67311.1"/>
    </source>
</evidence>
<name>A0AAF0CSS6_9BACT</name>
<feature type="transmembrane region" description="Helical" evidence="1">
    <location>
        <begin position="49"/>
        <end position="72"/>
    </location>
</feature>
<dbReference type="Proteomes" id="UP001218638">
    <property type="component" value="Chromosome"/>
</dbReference>
<proteinExistence type="predicted"/>
<dbReference type="KEGG" id="slom:PXH66_10665"/>
<gene>
    <name evidence="2" type="ORF">PXH66_10665</name>
</gene>
<feature type="transmembrane region" description="Helical" evidence="1">
    <location>
        <begin position="84"/>
        <end position="102"/>
    </location>
</feature>
<organism evidence="2 3">
    <name type="scientific">Synoicihabitans lomoniglobus</name>
    <dbReference type="NCBI Taxonomy" id="2909285"/>
    <lineage>
        <taxon>Bacteria</taxon>
        <taxon>Pseudomonadati</taxon>
        <taxon>Verrucomicrobiota</taxon>
        <taxon>Opitutia</taxon>
        <taxon>Opitutales</taxon>
        <taxon>Opitutaceae</taxon>
        <taxon>Synoicihabitans</taxon>
    </lineage>
</organism>
<reference evidence="2" key="1">
    <citation type="submission" date="2023-03" db="EMBL/GenBank/DDBJ databases">
        <title>Lomoglobus Profundus gen. nov., sp. nov., a novel member of the phylum Verrucomicrobia, isolated from deep-marine sediment of South China Sea.</title>
        <authorList>
            <person name="Ahmad T."/>
            <person name="Ishaq S.E."/>
            <person name="Wang F."/>
        </authorList>
    </citation>
    <scope>NUCLEOTIDE SEQUENCE</scope>
    <source>
        <strain evidence="2">LMO-M01</strain>
    </source>
</reference>
<keyword evidence="3" id="KW-1185">Reference proteome</keyword>